<dbReference type="SUPFAM" id="SSF48452">
    <property type="entry name" value="TPR-like"/>
    <property type="match status" value="2"/>
</dbReference>
<evidence type="ECO:0000259" key="1">
    <source>
        <dbReference type="Pfam" id="PF00931"/>
    </source>
</evidence>
<reference evidence="3 4" key="1">
    <citation type="submission" date="2024-09" db="EMBL/GenBank/DDBJ databases">
        <authorList>
            <person name="Sun Q."/>
            <person name="Mori K."/>
        </authorList>
    </citation>
    <scope>NUCLEOTIDE SEQUENCE [LARGE SCALE GENOMIC DNA]</scope>
    <source>
        <strain evidence="3 4">JCM 3143</strain>
    </source>
</reference>
<dbReference type="SUPFAM" id="SSF52540">
    <property type="entry name" value="P-loop containing nucleoside triphosphate hydrolases"/>
    <property type="match status" value="1"/>
</dbReference>
<name>A0ABV5RPU0_9ACTN</name>
<keyword evidence="4" id="KW-1185">Reference proteome</keyword>
<dbReference type="Gene3D" id="3.40.50.300">
    <property type="entry name" value="P-loop containing nucleotide triphosphate hydrolases"/>
    <property type="match status" value="1"/>
</dbReference>
<evidence type="ECO:0000313" key="4">
    <source>
        <dbReference type="Proteomes" id="UP001589532"/>
    </source>
</evidence>
<dbReference type="InterPro" id="IPR011990">
    <property type="entry name" value="TPR-like_helical_dom_sf"/>
</dbReference>
<proteinExistence type="predicted"/>
<feature type="domain" description="DUF7779" evidence="2">
    <location>
        <begin position="264"/>
        <end position="352"/>
    </location>
</feature>
<dbReference type="InterPro" id="IPR002182">
    <property type="entry name" value="NB-ARC"/>
</dbReference>
<dbReference type="Pfam" id="PF13424">
    <property type="entry name" value="TPR_12"/>
    <property type="match status" value="3"/>
</dbReference>
<dbReference type="Gene3D" id="1.25.40.10">
    <property type="entry name" value="Tetratricopeptide repeat domain"/>
    <property type="match status" value="2"/>
</dbReference>
<dbReference type="PANTHER" id="PTHR46082">
    <property type="entry name" value="ATP/GTP-BINDING PROTEIN-RELATED"/>
    <property type="match status" value="1"/>
</dbReference>
<dbReference type="PANTHER" id="PTHR46082:SF6">
    <property type="entry name" value="AAA+ ATPASE DOMAIN-CONTAINING PROTEIN-RELATED"/>
    <property type="match status" value="1"/>
</dbReference>
<dbReference type="Pfam" id="PF25000">
    <property type="entry name" value="DUF7779"/>
    <property type="match status" value="1"/>
</dbReference>
<dbReference type="InterPro" id="IPR056681">
    <property type="entry name" value="DUF7779"/>
</dbReference>
<feature type="domain" description="NB-ARC" evidence="1">
    <location>
        <begin position="50"/>
        <end position="187"/>
    </location>
</feature>
<gene>
    <name evidence="3" type="primary">fxsT</name>
    <name evidence="3" type="ORF">ACFFSA_00005</name>
</gene>
<dbReference type="EMBL" id="JBHMBW010000001">
    <property type="protein sequence ID" value="MFB9621450.1"/>
    <property type="molecule type" value="Genomic_DNA"/>
</dbReference>
<evidence type="ECO:0000313" key="3">
    <source>
        <dbReference type="EMBL" id="MFB9621450.1"/>
    </source>
</evidence>
<dbReference type="NCBIfam" id="NF040586">
    <property type="entry name" value="FxSxx_TPR"/>
    <property type="match status" value="1"/>
</dbReference>
<dbReference type="Pfam" id="PF13374">
    <property type="entry name" value="TPR_10"/>
    <property type="match status" value="1"/>
</dbReference>
<dbReference type="InterPro" id="IPR053137">
    <property type="entry name" value="NLR-like"/>
</dbReference>
<organism evidence="3 4">
    <name type="scientific">Nonomuraea helvata</name>
    <dbReference type="NCBI Taxonomy" id="37484"/>
    <lineage>
        <taxon>Bacteria</taxon>
        <taxon>Bacillati</taxon>
        <taxon>Actinomycetota</taxon>
        <taxon>Actinomycetes</taxon>
        <taxon>Streptosporangiales</taxon>
        <taxon>Streptosporangiaceae</taxon>
        <taxon>Nonomuraea</taxon>
    </lineage>
</organism>
<protein>
    <submittedName>
        <fullName evidence="3">FxSxx-COOH system tetratricopeptide repeat protein</fullName>
    </submittedName>
</protein>
<dbReference type="InterPro" id="IPR027417">
    <property type="entry name" value="P-loop_NTPase"/>
</dbReference>
<accession>A0ABV5RPU0</accession>
<dbReference type="Pfam" id="PF00931">
    <property type="entry name" value="NB-ARC"/>
    <property type="match status" value="1"/>
</dbReference>
<sequence length="839" mass="92527">MSENSHSMAARAPQVWERVPKRNPNFTGRADLLLSLRKSISPVTAVVAQPMALQGLGGVGKTQLAVEYAWQYRTHYDLVWWVSADQPMLVPSSLAAMATALGLPPATSTGVEQAAQSVLRALQSGVPYRSWLVIFDNAEEPDLVKDYIPRGPGHVIITSRNSRWSDYEDTVAVDVFKREESMAFLLKRLGSAMTESEANLVAEVLGDLPLALEQAAALLLRTLMSVDEYVGLVKKRTGAVLSLEKSPTYPQSMTAAWQVSVSQLEDRVPQAVELLRCCAFFGPEPIPRDVFRRGNRAVGPRLGKILSDPIMLTNALSNLERLALVKVEPSTRTLQVHRLNQALLRDETSPEDREELRHEVHMLLAGTAPSDPDDTARWPRFEELAAHLEPSGVIDCTVPSVRTFALDLVRYLYVRGSYRQAEALLNQYIAKWTEASGAQHVDVLVARVHLGIVYLGLTFYTRAYELMSESLKGMIETIGPERLEALWAKNGNAGALRGRGEFFQARQSDQELLEAYERVTGPQSGETLQARNNLAIDYALTSDYDAAGRLLQDVYLQRSSAEGVGRRVLLSTWTNLSRAVRLGGQVQIATDMAEEAYQYGVAQLGDDHPIALLAAKDYAISLRRSGRLPEALELLRDTHTRLERLYGDVHADTMAAALGLSNALRADGDVAEALQLAKRGLDHYPNVFGPDHPFTHACSINLALLTRLNGDPVKARQISERALAGLTERLGADHDYTVSCAINLQNDLAALGRHDEARSLGEENHRRIQAAFGPDHYLSLVCAANLSFDLRATGSEREAERLLADTTRRLDTVLGRDHPETLSVLAGERLHSDFDPPPI</sequence>
<dbReference type="Proteomes" id="UP001589532">
    <property type="component" value="Unassembled WGS sequence"/>
</dbReference>
<comment type="caution">
    <text evidence="3">The sequence shown here is derived from an EMBL/GenBank/DDBJ whole genome shotgun (WGS) entry which is preliminary data.</text>
</comment>
<evidence type="ECO:0000259" key="2">
    <source>
        <dbReference type="Pfam" id="PF25000"/>
    </source>
</evidence>
<dbReference type="RefSeq" id="WP_344986519.1">
    <property type="nucleotide sequence ID" value="NZ_BAAAXV010000001.1"/>
</dbReference>